<dbReference type="SUPFAM" id="SSF100895">
    <property type="entry name" value="Kazal-type serine protease inhibitors"/>
    <property type="match status" value="1"/>
</dbReference>
<evidence type="ECO:0000313" key="2">
    <source>
        <dbReference type="EMBL" id="KOB52300.1"/>
    </source>
</evidence>
<dbReference type="CDD" id="cd00104">
    <property type="entry name" value="KAZAL_FS"/>
    <property type="match status" value="1"/>
</dbReference>
<feature type="domain" description="Kazal-like" evidence="1">
    <location>
        <begin position="33"/>
        <end position="68"/>
    </location>
</feature>
<keyword evidence="3" id="KW-1185">Reference proteome</keyword>
<dbReference type="InterPro" id="IPR002350">
    <property type="entry name" value="Kazal_dom"/>
</dbReference>
<protein>
    <submittedName>
        <fullName evidence="2">Follistatin</fullName>
    </submittedName>
</protein>
<reference evidence="2 3" key="1">
    <citation type="journal article" date="2015" name="Genome Biol. Evol.">
        <title>The genome of winter moth (Operophtera brumata) provides a genomic perspective on sexual dimorphism and phenology.</title>
        <authorList>
            <person name="Derks M.F."/>
            <person name="Smit S."/>
            <person name="Salis L."/>
            <person name="Schijlen E."/>
            <person name="Bossers A."/>
            <person name="Mateman C."/>
            <person name="Pijl A.S."/>
            <person name="de Ridder D."/>
            <person name="Groenen M.A."/>
            <person name="Visser M.E."/>
            <person name="Megens H.J."/>
        </authorList>
    </citation>
    <scope>NUCLEOTIDE SEQUENCE [LARGE SCALE GENOMIC DNA]</scope>
    <source>
        <strain evidence="2">WM2013NL</strain>
        <tissue evidence="2">Head and thorax</tissue>
    </source>
</reference>
<organism evidence="2 3">
    <name type="scientific">Operophtera brumata</name>
    <name type="common">Winter moth</name>
    <name type="synonym">Phalaena brumata</name>
    <dbReference type="NCBI Taxonomy" id="104452"/>
    <lineage>
        <taxon>Eukaryota</taxon>
        <taxon>Metazoa</taxon>
        <taxon>Ecdysozoa</taxon>
        <taxon>Arthropoda</taxon>
        <taxon>Hexapoda</taxon>
        <taxon>Insecta</taxon>
        <taxon>Pterygota</taxon>
        <taxon>Neoptera</taxon>
        <taxon>Endopterygota</taxon>
        <taxon>Lepidoptera</taxon>
        <taxon>Glossata</taxon>
        <taxon>Ditrysia</taxon>
        <taxon>Geometroidea</taxon>
        <taxon>Geometridae</taxon>
        <taxon>Larentiinae</taxon>
        <taxon>Operophtera</taxon>
    </lineage>
</organism>
<name>A0A0L7K3B2_OPEBR</name>
<accession>A0A0L7K3B2</accession>
<proteinExistence type="predicted"/>
<dbReference type="InterPro" id="IPR036058">
    <property type="entry name" value="Kazal_dom_sf"/>
</dbReference>
<dbReference type="PROSITE" id="PS51465">
    <property type="entry name" value="KAZAL_2"/>
    <property type="match status" value="1"/>
</dbReference>
<feature type="non-terminal residue" evidence="2">
    <location>
        <position position="68"/>
    </location>
</feature>
<dbReference type="AlphaFoldDB" id="A0A0L7K3B2"/>
<dbReference type="Pfam" id="PF07648">
    <property type="entry name" value="Kazal_2"/>
    <property type="match status" value="1"/>
</dbReference>
<feature type="non-terminal residue" evidence="2">
    <location>
        <position position="1"/>
    </location>
</feature>
<comment type="caution">
    <text evidence="2">The sequence shown here is derived from an EMBL/GenBank/DDBJ whole genome shotgun (WGS) entry which is preliminary data.</text>
</comment>
<evidence type="ECO:0000259" key="1">
    <source>
        <dbReference type="PROSITE" id="PS51465"/>
    </source>
</evidence>
<gene>
    <name evidence="2" type="ORF">OBRU01_26152</name>
</gene>
<evidence type="ECO:0000313" key="3">
    <source>
        <dbReference type="Proteomes" id="UP000037510"/>
    </source>
</evidence>
<dbReference type="Gene3D" id="3.30.60.30">
    <property type="match status" value="1"/>
</dbReference>
<sequence length="68" mass="7657">MQKCQSKMSKCLKVKCPSEFDPHVVAVSAAHCRTTALCHEQCPDTPAFVCGSDNRFYKNECIMKKENC</sequence>
<dbReference type="EMBL" id="JTDY01012316">
    <property type="protein sequence ID" value="KOB52300.1"/>
    <property type="molecule type" value="Genomic_DNA"/>
</dbReference>
<dbReference type="Proteomes" id="UP000037510">
    <property type="component" value="Unassembled WGS sequence"/>
</dbReference>
<dbReference type="STRING" id="104452.A0A0L7K3B2"/>